<accession>A0AAQ3QRL0</accession>
<name>A0AAQ3QRL0_9BACT</name>
<dbReference type="InterPro" id="IPR029044">
    <property type="entry name" value="Nucleotide-diphossugar_trans"/>
</dbReference>
<organism evidence="5 6">
    <name type="scientific">Rubellicoccus peritrichatus</name>
    <dbReference type="NCBI Taxonomy" id="3080537"/>
    <lineage>
        <taxon>Bacteria</taxon>
        <taxon>Pseudomonadati</taxon>
        <taxon>Verrucomicrobiota</taxon>
        <taxon>Opitutia</taxon>
        <taxon>Puniceicoccales</taxon>
        <taxon>Cerasicoccaceae</taxon>
        <taxon>Rubellicoccus</taxon>
    </lineage>
</organism>
<keyword evidence="6" id="KW-1185">Reference proteome</keyword>
<evidence type="ECO:0000256" key="1">
    <source>
        <dbReference type="ARBA" id="ARBA00006739"/>
    </source>
</evidence>
<gene>
    <name evidence="5" type="ORF">RZN69_22690</name>
</gene>
<dbReference type="GO" id="GO:0016757">
    <property type="term" value="F:glycosyltransferase activity"/>
    <property type="evidence" value="ECO:0007669"/>
    <property type="project" value="UniProtKB-KW"/>
</dbReference>
<evidence type="ECO:0000313" key="6">
    <source>
        <dbReference type="Proteomes" id="UP001304300"/>
    </source>
</evidence>
<feature type="domain" description="Glycosyltransferase 2-like" evidence="4">
    <location>
        <begin position="8"/>
        <end position="177"/>
    </location>
</feature>
<protein>
    <submittedName>
        <fullName evidence="5">Glycosyltransferase</fullName>
        <ecNumber evidence="5">2.4.-.-</ecNumber>
    </submittedName>
</protein>
<evidence type="ECO:0000259" key="4">
    <source>
        <dbReference type="Pfam" id="PF00535"/>
    </source>
</evidence>
<dbReference type="EC" id="2.4.-.-" evidence="5"/>
<comment type="similarity">
    <text evidence="1">Belongs to the glycosyltransferase 2 family.</text>
</comment>
<dbReference type="InterPro" id="IPR001173">
    <property type="entry name" value="Glyco_trans_2-like"/>
</dbReference>
<dbReference type="Gene3D" id="3.90.550.10">
    <property type="entry name" value="Spore Coat Polysaccharide Biosynthesis Protein SpsA, Chain A"/>
    <property type="match status" value="1"/>
</dbReference>
<proteinExistence type="inferred from homology"/>
<keyword evidence="2 5" id="KW-0328">Glycosyltransferase</keyword>
<dbReference type="PANTHER" id="PTHR43179">
    <property type="entry name" value="RHAMNOSYLTRANSFERASE WBBL"/>
    <property type="match status" value="1"/>
</dbReference>
<dbReference type="PANTHER" id="PTHR43179:SF12">
    <property type="entry name" value="GALACTOFURANOSYLTRANSFERASE GLFT2"/>
    <property type="match status" value="1"/>
</dbReference>
<dbReference type="EMBL" id="CP136920">
    <property type="protein sequence ID" value="WOO41438.1"/>
    <property type="molecule type" value="Genomic_DNA"/>
</dbReference>
<evidence type="ECO:0000256" key="3">
    <source>
        <dbReference type="ARBA" id="ARBA00022679"/>
    </source>
</evidence>
<dbReference type="AlphaFoldDB" id="A0AAQ3QRL0"/>
<dbReference type="RefSeq" id="WP_317833922.1">
    <property type="nucleotide sequence ID" value="NZ_CP136920.1"/>
</dbReference>
<dbReference type="SUPFAM" id="SSF53448">
    <property type="entry name" value="Nucleotide-diphospho-sugar transferases"/>
    <property type="match status" value="1"/>
</dbReference>
<reference evidence="5 6" key="1">
    <citation type="submission" date="2023-10" db="EMBL/GenBank/DDBJ databases">
        <title>Rubellicoccus peritrichatus gen. nov., sp. nov., isolated from an algae of coral reef tank.</title>
        <authorList>
            <person name="Luo J."/>
        </authorList>
    </citation>
    <scope>NUCLEOTIDE SEQUENCE [LARGE SCALE GENOMIC DNA]</scope>
    <source>
        <strain evidence="5 6">CR14</strain>
    </source>
</reference>
<keyword evidence="3 5" id="KW-0808">Transferase</keyword>
<dbReference type="Pfam" id="PF00535">
    <property type="entry name" value="Glycos_transf_2"/>
    <property type="match status" value="1"/>
</dbReference>
<sequence length="293" mass="33790">MALKINFVVLTRNRLEALEQCLDALSKEVDNHTSCVVIDNSDEVIREEVIECCKKYPWVTYKWVQSSPYILSQGRNIGAAMSNSDVIAFLDDDSYISEGWIKVCRESFESSETGAIGGPIDDPEVSNLDHSRECEIGAFNPKGEVIDNFDCIPPKTVVIKHMRGCNWAIRKKVFDECGGFDETLSGYCFEELDLSLNIRSKGYKIKFHPNLRVYHDLKPRIDGEKPQPFRIFEVTRNLSRIYRKYDSRLCCSYWKFFFLYRTGIVALLREPSYSNFLSFAYGIRGKFSGLMHR</sequence>
<evidence type="ECO:0000256" key="2">
    <source>
        <dbReference type="ARBA" id="ARBA00022676"/>
    </source>
</evidence>
<evidence type="ECO:0000313" key="5">
    <source>
        <dbReference type="EMBL" id="WOO41438.1"/>
    </source>
</evidence>
<dbReference type="Proteomes" id="UP001304300">
    <property type="component" value="Chromosome"/>
</dbReference>